<dbReference type="InterPro" id="IPR001482">
    <property type="entry name" value="T2SS/T4SS_dom"/>
</dbReference>
<name>A0A644YY15_9ZZZZ</name>
<dbReference type="Gene3D" id="3.40.50.300">
    <property type="entry name" value="P-loop containing nucleotide triphosphate hydrolases"/>
    <property type="match status" value="1"/>
</dbReference>
<dbReference type="PANTHER" id="PTHR30258">
    <property type="entry name" value="TYPE II SECRETION SYSTEM PROTEIN GSPE-RELATED"/>
    <property type="match status" value="1"/>
</dbReference>
<protein>
    <submittedName>
        <fullName evidence="4">Putative type II secretion system protein HxcR</fullName>
    </submittedName>
</protein>
<reference evidence="4" key="1">
    <citation type="submission" date="2019-08" db="EMBL/GenBank/DDBJ databases">
        <authorList>
            <person name="Kucharzyk K."/>
            <person name="Murdoch R.W."/>
            <person name="Higgins S."/>
            <person name="Loffler F."/>
        </authorList>
    </citation>
    <scope>NUCLEOTIDE SEQUENCE</scope>
</reference>
<dbReference type="PANTHER" id="PTHR30258:SF1">
    <property type="entry name" value="PROTEIN TRANSPORT PROTEIN HOFB HOMOLOG"/>
    <property type="match status" value="1"/>
</dbReference>
<comment type="caution">
    <text evidence="4">The sequence shown here is derived from an EMBL/GenBank/DDBJ whole genome shotgun (WGS) entry which is preliminary data.</text>
</comment>
<dbReference type="Pfam" id="PF00437">
    <property type="entry name" value="T2SSE"/>
    <property type="match status" value="1"/>
</dbReference>
<evidence type="ECO:0000313" key="4">
    <source>
        <dbReference type="EMBL" id="MPM33199.1"/>
    </source>
</evidence>
<dbReference type="AlphaFoldDB" id="A0A644YY15"/>
<dbReference type="GO" id="GO:0016887">
    <property type="term" value="F:ATP hydrolysis activity"/>
    <property type="evidence" value="ECO:0007669"/>
    <property type="project" value="TreeGrafter"/>
</dbReference>
<proteinExistence type="predicted"/>
<evidence type="ECO:0000259" key="3">
    <source>
        <dbReference type="Pfam" id="PF00437"/>
    </source>
</evidence>
<evidence type="ECO:0000256" key="2">
    <source>
        <dbReference type="ARBA" id="ARBA00022840"/>
    </source>
</evidence>
<dbReference type="GO" id="GO:0005886">
    <property type="term" value="C:plasma membrane"/>
    <property type="evidence" value="ECO:0007669"/>
    <property type="project" value="TreeGrafter"/>
</dbReference>
<dbReference type="InterPro" id="IPR027417">
    <property type="entry name" value="P-loop_NTPase"/>
</dbReference>
<sequence>MLELNDSVVLCKGAGCSKCYNTGFSGRIGIHEVMKVDQNMRNIIYNGGSTDELMYEAIKNGMTTLKDNCRQLVLEGITSVEEYSQVVYKL</sequence>
<gene>
    <name evidence="4" type="primary">hxcR_2</name>
    <name evidence="4" type="ORF">SDC9_79768</name>
</gene>
<keyword evidence="1" id="KW-0547">Nucleotide-binding</keyword>
<dbReference type="GO" id="GO:0005524">
    <property type="term" value="F:ATP binding"/>
    <property type="evidence" value="ECO:0007669"/>
    <property type="project" value="UniProtKB-KW"/>
</dbReference>
<evidence type="ECO:0000256" key="1">
    <source>
        <dbReference type="ARBA" id="ARBA00022741"/>
    </source>
</evidence>
<accession>A0A644YY15</accession>
<dbReference type="EMBL" id="VSSQ01006585">
    <property type="protein sequence ID" value="MPM33199.1"/>
    <property type="molecule type" value="Genomic_DNA"/>
</dbReference>
<keyword evidence="2" id="KW-0067">ATP-binding</keyword>
<organism evidence="4">
    <name type="scientific">bioreactor metagenome</name>
    <dbReference type="NCBI Taxonomy" id="1076179"/>
    <lineage>
        <taxon>unclassified sequences</taxon>
        <taxon>metagenomes</taxon>
        <taxon>ecological metagenomes</taxon>
    </lineage>
</organism>
<feature type="domain" description="Bacterial type II secretion system protein E" evidence="3">
    <location>
        <begin position="9"/>
        <end position="83"/>
    </location>
</feature>
<dbReference type="SUPFAM" id="SSF52540">
    <property type="entry name" value="P-loop containing nucleoside triphosphate hydrolases"/>
    <property type="match status" value="1"/>
</dbReference>